<evidence type="ECO:0000313" key="6">
    <source>
        <dbReference type="Proteomes" id="UP001549291"/>
    </source>
</evidence>
<dbReference type="KEGG" id="bjp:RN69_37470"/>
<comment type="caution">
    <text evidence="3">The sequence shown here is derived from an EMBL/GenBank/DDBJ whole genome shotgun (WGS) entry which is preliminary data.</text>
</comment>
<dbReference type="InterPro" id="IPR011051">
    <property type="entry name" value="RmlC_Cupin_sf"/>
</dbReference>
<reference evidence="3 5" key="1">
    <citation type="submission" date="2014-09" db="EMBL/GenBank/DDBJ databases">
        <title>Draft genome of Bradyrhizobium japonicum Is-34.</title>
        <authorList>
            <person name="Tsurumaru H."/>
            <person name="Yamakawa T."/>
            <person name="Hashimoto S."/>
            <person name="Okizaki K."/>
            <person name="Kanesaki Y."/>
            <person name="Yoshikawa H."/>
            <person name="Yajima S."/>
        </authorList>
    </citation>
    <scope>NUCLEOTIDE SEQUENCE [LARGE SCALE GENOMIC DNA]</scope>
    <source>
        <strain evidence="3 5">Is-34</strain>
    </source>
</reference>
<dbReference type="Gene3D" id="2.60.120.10">
    <property type="entry name" value="Jelly Rolls"/>
    <property type="match status" value="1"/>
</dbReference>
<evidence type="ECO:0000256" key="1">
    <source>
        <dbReference type="ARBA" id="ARBA00022723"/>
    </source>
</evidence>
<sequence>MYTTRPDHSLMRTEYGALVWRLLEHLPEGLSPAFGASVAELAPGDAVDPHDHQEHELWLLISGRGEFEVDGQVRNVSETSLCYMAPHQRHTIRNISQDSALKFISIWWD</sequence>
<dbReference type="InterPro" id="IPR013096">
    <property type="entry name" value="Cupin_2"/>
</dbReference>
<dbReference type="Proteomes" id="UP000030377">
    <property type="component" value="Unassembled WGS sequence"/>
</dbReference>
<name>A0A0A3YK90_BRAJP</name>
<accession>A0A0A3YK90</accession>
<dbReference type="EMBL" id="JBEPTQ010000002">
    <property type="protein sequence ID" value="MET4724622.1"/>
    <property type="molecule type" value="Genomic_DNA"/>
</dbReference>
<protein>
    <submittedName>
        <fullName evidence="4">Quercetin dioxygenase-like cupin family protein</fullName>
    </submittedName>
</protein>
<dbReference type="PANTHER" id="PTHR35848">
    <property type="entry name" value="OXALATE-BINDING PROTEIN"/>
    <property type="match status" value="1"/>
</dbReference>
<dbReference type="AlphaFoldDB" id="A0A0A3YK90"/>
<dbReference type="GeneID" id="46495863"/>
<keyword evidence="1" id="KW-0479">Metal-binding</keyword>
<gene>
    <name evidence="4" type="ORF">ABIF63_008728</name>
    <name evidence="3" type="ORF">MA20_40720</name>
</gene>
<keyword evidence="6" id="KW-1185">Reference proteome</keyword>
<dbReference type="EMBL" id="JRPN01000036">
    <property type="protein sequence ID" value="KGT74118.1"/>
    <property type="molecule type" value="Genomic_DNA"/>
</dbReference>
<evidence type="ECO:0000313" key="4">
    <source>
        <dbReference type="EMBL" id="MET4724622.1"/>
    </source>
</evidence>
<evidence type="ECO:0000313" key="3">
    <source>
        <dbReference type="EMBL" id="KGT74118.1"/>
    </source>
</evidence>
<dbReference type="SMR" id="A0A0A3YK90"/>
<dbReference type="InterPro" id="IPR014710">
    <property type="entry name" value="RmlC-like_jellyroll"/>
</dbReference>
<evidence type="ECO:0000259" key="2">
    <source>
        <dbReference type="Pfam" id="PF07883"/>
    </source>
</evidence>
<dbReference type="Proteomes" id="UP001549291">
    <property type="component" value="Unassembled WGS sequence"/>
</dbReference>
<dbReference type="PANTHER" id="PTHR35848:SF6">
    <property type="entry name" value="CUPIN TYPE-2 DOMAIN-CONTAINING PROTEIN"/>
    <property type="match status" value="1"/>
</dbReference>
<proteinExistence type="predicted"/>
<dbReference type="RefSeq" id="WP_011084928.1">
    <property type="nucleotide sequence ID" value="NZ_BJNK01000048.1"/>
</dbReference>
<evidence type="ECO:0000313" key="5">
    <source>
        <dbReference type="Proteomes" id="UP000030377"/>
    </source>
</evidence>
<feature type="domain" description="Cupin type-2" evidence="2">
    <location>
        <begin position="38"/>
        <end position="107"/>
    </location>
</feature>
<dbReference type="SUPFAM" id="SSF51182">
    <property type="entry name" value="RmlC-like cupins"/>
    <property type="match status" value="1"/>
</dbReference>
<organism evidence="3 5">
    <name type="scientific">Bradyrhizobium japonicum</name>
    <dbReference type="NCBI Taxonomy" id="375"/>
    <lineage>
        <taxon>Bacteria</taxon>
        <taxon>Pseudomonadati</taxon>
        <taxon>Pseudomonadota</taxon>
        <taxon>Alphaproteobacteria</taxon>
        <taxon>Hyphomicrobiales</taxon>
        <taxon>Nitrobacteraceae</taxon>
        <taxon>Bradyrhizobium</taxon>
    </lineage>
</organism>
<dbReference type="OrthoDB" id="8364666at2"/>
<reference evidence="4 6" key="2">
    <citation type="submission" date="2024-06" db="EMBL/GenBank/DDBJ databases">
        <title>Genomic Encyclopedia of Type Strains, Phase V (KMG-V): Genome sequencing to study the core and pangenomes of soil and plant-associated prokaryotes.</title>
        <authorList>
            <person name="Whitman W."/>
        </authorList>
    </citation>
    <scope>NUCLEOTIDE SEQUENCE [LARGE SCALE GENOMIC DNA]</scope>
    <source>
        <strain evidence="4 6">USDA 160</strain>
    </source>
</reference>
<dbReference type="GO" id="GO:0046872">
    <property type="term" value="F:metal ion binding"/>
    <property type="evidence" value="ECO:0007669"/>
    <property type="project" value="UniProtKB-KW"/>
</dbReference>
<dbReference type="InterPro" id="IPR051610">
    <property type="entry name" value="GPI/OXD"/>
</dbReference>
<dbReference type="Pfam" id="PF07883">
    <property type="entry name" value="Cupin_2"/>
    <property type="match status" value="1"/>
</dbReference>